<feature type="transmembrane region" description="Helical" evidence="11">
    <location>
        <begin position="787"/>
        <end position="807"/>
    </location>
</feature>
<dbReference type="GO" id="GO:0006075">
    <property type="term" value="P:(1-&gt;3)-beta-D-glucan biosynthetic process"/>
    <property type="evidence" value="ECO:0007669"/>
    <property type="project" value="InterPro"/>
</dbReference>
<evidence type="ECO:0000256" key="1">
    <source>
        <dbReference type="ARBA" id="ARBA00004141"/>
    </source>
</evidence>
<evidence type="ECO:0000256" key="7">
    <source>
        <dbReference type="ARBA" id="ARBA00022989"/>
    </source>
</evidence>
<keyword evidence="5" id="KW-0808">Transferase</keyword>
<name>A0A250X9D7_9CHLO</name>
<comment type="catalytic activity">
    <reaction evidence="9">
        <text>[(1-&gt;3)-beta-D-glucosyl](n) + UDP-alpha-D-glucose = [(1-&gt;3)-beta-D-glucosyl](n+1) + UDP + H(+)</text>
        <dbReference type="Rhea" id="RHEA:21476"/>
        <dbReference type="Rhea" id="RHEA-COMP:11146"/>
        <dbReference type="Rhea" id="RHEA-COMP:14303"/>
        <dbReference type="ChEBI" id="CHEBI:15378"/>
        <dbReference type="ChEBI" id="CHEBI:37671"/>
        <dbReference type="ChEBI" id="CHEBI:58223"/>
        <dbReference type="ChEBI" id="CHEBI:58885"/>
        <dbReference type="EC" id="2.4.1.34"/>
    </reaction>
</comment>
<dbReference type="GO" id="GO:0005886">
    <property type="term" value="C:plasma membrane"/>
    <property type="evidence" value="ECO:0007669"/>
    <property type="project" value="TreeGrafter"/>
</dbReference>
<evidence type="ECO:0000313" key="13">
    <source>
        <dbReference type="EMBL" id="GAX79705.1"/>
    </source>
</evidence>
<feature type="compositionally biased region" description="Polar residues" evidence="10">
    <location>
        <begin position="1636"/>
        <end position="1649"/>
    </location>
</feature>
<feature type="transmembrane region" description="Helical" evidence="11">
    <location>
        <begin position="651"/>
        <end position="669"/>
    </location>
</feature>
<keyword evidence="6 11" id="KW-0812">Transmembrane</keyword>
<dbReference type="SMART" id="SM01205">
    <property type="entry name" value="FKS1_dom1"/>
    <property type="match status" value="1"/>
</dbReference>
<comment type="caution">
    <text evidence="13">The sequence shown here is derived from an EMBL/GenBank/DDBJ whole genome shotgun (WGS) entry which is preliminary data.</text>
</comment>
<feature type="transmembrane region" description="Helical" evidence="11">
    <location>
        <begin position="2101"/>
        <end position="2125"/>
    </location>
</feature>
<feature type="compositionally biased region" description="Low complexity" evidence="10">
    <location>
        <begin position="936"/>
        <end position="958"/>
    </location>
</feature>
<evidence type="ECO:0000313" key="14">
    <source>
        <dbReference type="Proteomes" id="UP000232323"/>
    </source>
</evidence>
<feature type="transmembrane region" description="Helical" evidence="11">
    <location>
        <begin position="2203"/>
        <end position="2231"/>
    </location>
</feature>
<evidence type="ECO:0000256" key="9">
    <source>
        <dbReference type="ARBA" id="ARBA00047777"/>
    </source>
</evidence>
<evidence type="ECO:0000256" key="5">
    <source>
        <dbReference type="ARBA" id="ARBA00022679"/>
    </source>
</evidence>
<feature type="region of interest" description="Disordered" evidence="10">
    <location>
        <begin position="1629"/>
        <end position="1650"/>
    </location>
</feature>
<gene>
    <name evidence="13" type="ORF">CEUSTIGMA_g7146.t1</name>
</gene>
<comment type="subcellular location">
    <subcellularLocation>
        <location evidence="1">Membrane</location>
        <topology evidence="1">Multi-pass membrane protein</topology>
    </subcellularLocation>
</comment>
<evidence type="ECO:0000256" key="11">
    <source>
        <dbReference type="SAM" id="Phobius"/>
    </source>
</evidence>
<feature type="transmembrane region" description="Helical" evidence="11">
    <location>
        <begin position="1960"/>
        <end position="1977"/>
    </location>
</feature>
<accession>A0A250X9D7</accession>
<feature type="transmembrane region" description="Helical" evidence="11">
    <location>
        <begin position="714"/>
        <end position="735"/>
    </location>
</feature>
<keyword evidence="7 11" id="KW-1133">Transmembrane helix</keyword>
<dbReference type="OrthoDB" id="1880850at2759"/>
<evidence type="ECO:0000259" key="12">
    <source>
        <dbReference type="SMART" id="SM01205"/>
    </source>
</evidence>
<evidence type="ECO:0000256" key="6">
    <source>
        <dbReference type="ARBA" id="ARBA00022692"/>
    </source>
</evidence>
<feature type="transmembrane region" description="Helical" evidence="11">
    <location>
        <begin position="760"/>
        <end position="780"/>
    </location>
</feature>
<evidence type="ECO:0000256" key="8">
    <source>
        <dbReference type="ARBA" id="ARBA00023136"/>
    </source>
</evidence>
<evidence type="ECO:0000256" key="10">
    <source>
        <dbReference type="SAM" id="MobiDB-lite"/>
    </source>
</evidence>
<keyword evidence="8 11" id="KW-0472">Membrane</keyword>
<sequence>MSHQSYCHDFEEVDGSSHQTDGNGVVMNIIQAPCSDGAGSETACCSSSASDYLALGDRCCNHIPLIPNQWTFQCAEMVQRTVWAAGRRFGFQAFNINPLSQALPQKQFVPATLFLAADHIHELITNEMLRDLKTVETSSAESQLTVQVDTQMMEWQRFSCAVWEVHSCIFLSYSLWLKKVQLKTSRTRQAETVLQSCSWDSPEGVHGLVTELAMYFLLWSEAANLRHCPEAMWFFYHCMVMSPEADELWVSPAATTVMGRHHYHSDMMTRGNNSCRDQRIILRNNLQVQILHLQRHFQHQPSSVTLAQCAEVLGFIQGKVPHPASYPVTSTSFRTSTASDSRAGIEDCELLEDLVAYGDGGMFMDRVVSPVFTVMAYELDNLVRQREDIAFRLGYDDMNESLTHPAIVKRTLSALGASKDAMQKGTPHNAFQGIMQLGMTHPAEDNQHNTSVDQEEGRLHGSFDVLKAAVFWSSQVFVKTYYERRSWLALYRAFHRVYTLQAVLLHVLLAAAFTEGQWSDHTSWTIISSAVITHAFCAFVERWSNMWMCRRQIDPIDQKQKRLDHWTKAKTVATTGSLLAESNVQAHVNDSHFTQLAAARKKRHHITVEGAPFLSFSGPLEYFLVLAGLLGMFVLQYLPQAGSLNSIADQYWLYAAGGYTAMVIGHGLLTSRDGKTLSLSALCHLPRIFTSFSTQPPSTCWLEGDVSIGWTHHFMLSLFWILCIALKAVFDYFVLWKPSVQPVILLLNNTDLWLPCNREYLVPALPIIPCVDGVWLLIIVRLFPNVLVSFIDLAVAYQIVLVVFGILRGLISLDIGVVGDFNALVREFHRAPLLWWLKIMSKPACSNILTVSQERLQIHDAPPHRNQRLVSGDMTPNLNDPAILDSRSVPRSSHNRSGSGSSVFSTEAISQPHVASSQGFYLPSLAVGLKGDTKKGAAGSSRTGSSSGASSHISSSGSLLDMKPSAVRRANIQALVMDLTDEHAAMWDSFASAWDEIVEDLRESDLINNKERDNLRFIRLGPILTGIRPVLLPLFWTAGQVQRVIDTGMLDTQQSLVVTEIKRLLLYLGSETGLLTPAFVEAAMATTWCNEALNPQHSKSRSIMVRSMTQLLACLHAISSMQALLPEDLRRISSLYSCATSALHDLLQCVEFECRAVKEAVMKQGGKLSKSLTGKDTAGISDERAESLRKQVSDLQEQLNEEPSFLTYCVKSVLNSAANGRGGSQHPGASFGKRRIVAIRIIHVLHKMLSISPAKAKPSNLEAQRILTFFMSSLSNRQLSRPSPLHEMPSWTTLTPLYEEDVLYALDGPRLAQGMGYPISGARDMADLMTETEDSVSLISYLRSVYPKDWECFKERLSDQLGGELDLSAVNEADFNTGGALQELGLQLQLWASFRGQLLARTVRGMICYQRALRILARLEYPYMMVCHRGTSEGGDVPVRWAGGHLQSINVSRREYEEQIEQLINKKFALVVTAQMYGEHRRSNDVRQRWLADSLDTLLEVYSPLKVAFLDSVVSEAGPTQSMDLGGGGNRLKTTQYSVLVSGRTGSGRPWDSSEMMAVQRVEEQYRVRLPQNLFSSRGVILGEGKPENQNHAIIFCHGEALQTIDMNQDNNLAEALKMRNLLSELKSETTRGVHGSQQVPHTSGSTKMSAGRMMKLLSKTRANERPTAIVGFREWIFSDKAGALGLYAASAEFAFSSIIQRIMDTPAHVRMHYGHPDVFNKMHCMTRGGCSKATRQLHISEDVFSGYNHTLRGASIKYREYISVGKGRDMGFDSINAFEIKTSGGAGNILISRDLWRLASRFDVFRNLHFYYSGCGNYVNTWLLMVSIYASIFCLVFFSLANISTIIHESTSATGQILSISWDDTFRSENMIQLGMLAVLPYMAELVLEQGLARALLNILHQVLSGALAFFITRQQTTKHYLQDVMQYGGAQYIGTGRGFAYTSSSFVKLYTNYARTHIYPGFELGFMCVVYYVMHDCIDCNLAATTWGTWLVSASLIFSPFWFNPLTFSITKTKKDYEAWKQWIRGEVDPGTGTSWYTWNKKQLEKIRNDHCDQPSRWLAVLPAMLVKCGPLILLTFSAVSRLTIEVDLPGPSLLHTQYTAFILFTSIIWALVSSIILIGSYFKSRAQQRSWRVFNFWSLLSAVCMLVAYFVVLTRWYSGDSFSNLMRILYANLCMLRACHHAATHLAIRSPRARAIVDQGYWIIDAACGTVLLAVIGLLSLLGVVAWAQHQLLFSISFARSIRRGQLVRTLGTLKAEAVQNSHLDAEAVGQALAGARSRAASSAVAAGAEGMPHQYGGTASWMY</sequence>
<reference evidence="13 14" key="1">
    <citation type="submission" date="2017-08" db="EMBL/GenBank/DDBJ databases">
        <title>Acidophilic green algal genome provides insights into adaptation to an acidic environment.</title>
        <authorList>
            <person name="Hirooka S."/>
            <person name="Hirose Y."/>
            <person name="Kanesaki Y."/>
            <person name="Higuchi S."/>
            <person name="Fujiwara T."/>
            <person name="Onuma R."/>
            <person name="Era A."/>
            <person name="Ohbayashi R."/>
            <person name="Uzuka A."/>
            <person name="Nozaki H."/>
            <person name="Yoshikawa H."/>
            <person name="Miyagishima S.Y."/>
        </authorList>
    </citation>
    <scope>NUCLEOTIDE SEQUENCE [LARGE SCALE GENOMIC DNA]</scope>
    <source>
        <strain evidence="13 14">NIES-2499</strain>
    </source>
</reference>
<dbReference type="Proteomes" id="UP000232323">
    <property type="component" value="Unassembled WGS sequence"/>
</dbReference>
<dbReference type="PANTHER" id="PTHR12741">
    <property type="entry name" value="LYST-INTERACTING PROTEIN LIP5 DOPAMINE RESPONSIVE PROTEIN DRG-1"/>
    <property type="match status" value="1"/>
</dbReference>
<feature type="transmembrane region" description="Helical" evidence="11">
    <location>
        <begin position="2060"/>
        <end position="2081"/>
    </location>
</feature>
<dbReference type="EC" id="2.4.1.34" evidence="3"/>
<evidence type="ECO:0000256" key="2">
    <source>
        <dbReference type="ARBA" id="ARBA00009040"/>
    </source>
</evidence>
<dbReference type="GO" id="GO:0008360">
    <property type="term" value="P:regulation of cell shape"/>
    <property type="evidence" value="ECO:0007669"/>
    <property type="project" value="UniProtKB-KW"/>
</dbReference>
<feature type="transmembrane region" description="Helical" evidence="11">
    <location>
        <begin position="2137"/>
        <end position="2160"/>
    </location>
</feature>
<dbReference type="Pfam" id="PF14288">
    <property type="entry name" value="FKS1_dom1"/>
    <property type="match status" value="1"/>
</dbReference>
<proteinExistence type="inferred from homology"/>
<dbReference type="GO" id="GO:0003843">
    <property type="term" value="F:1,3-beta-D-glucan synthase activity"/>
    <property type="evidence" value="ECO:0007669"/>
    <property type="project" value="UniProtKB-EC"/>
</dbReference>
<evidence type="ECO:0000256" key="4">
    <source>
        <dbReference type="ARBA" id="ARBA00022676"/>
    </source>
</evidence>
<feature type="transmembrane region" description="Helical" evidence="11">
    <location>
        <begin position="493"/>
        <end position="512"/>
    </location>
</feature>
<feature type="domain" description="1,3-beta-glucan synthase component FKS1-like" evidence="12">
    <location>
        <begin position="206"/>
        <end position="407"/>
    </location>
</feature>
<keyword evidence="14" id="KW-1185">Reference proteome</keyword>
<feature type="transmembrane region" description="Helical" evidence="11">
    <location>
        <begin position="1823"/>
        <end position="1844"/>
    </location>
</feature>
<dbReference type="STRING" id="1157962.A0A250X9D7"/>
<feature type="transmembrane region" description="Helical" evidence="11">
    <location>
        <begin position="524"/>
        <end position="543"/>
    </location>
</feature>
<evidence type="ECO:0000256" key="3">
    <source>
        <dbReference type="ARBA" id="ARBA00012589"/>
    </source>
</evidence>
<dbReference type="PANTHER" id="PTHR12741:SF48">
    <property type="entry name" value="1,3-BETA-GLUCAN SYNTHASE COMPONENT FKS1-RELATED"/>
    <property type="match status" value="1"/>
</dbReference>
<feature type="region of interest" description="Disordered" evidence="10">
    <location>
        <begin position="932"/>
        <end position="958"/>
    </location>
</feature>
<organism evidence="13 14">
    <name type="scientific">Chlamydomonas eustigma</name>
    <dbReference type="NCBI Taxonomy" id="1157962"/>
    <lineage>
        <taxon>Eukaryota</taxon>
        <taxon>Viridiplantae</taxon>
        <taxon>Chlorophyta</taxon>
        <taxon>core chlorophytes</taxon>
        <taxon>Chlorophyceae</taxon>
        <taxon>CS clade</taxon>
        <taxon>Chlamydomonadales</taxon>
        <taxon>Chlamydomonadaceae</taxon>
        <taxon>Chlamydomonas</taxon>
    </lineage>
</organism>
<dbReference type="Pfam" id="PF02364">
    <property type="entry name" value="Glucan_synthase"/>
    <property type="match status" value="1"/>
</dbReference>
<keyword evidence="4" id="KW-0328">Glycosyltransferase</keyword>
<comment type="similarity">
    <text evidence="2">Belongs to the glycosyltransferase 48 family.</text>
</comment>
<dbReference type="EMBL" id="BEGY01000045">
    <property type="protein sequence ID" value="GAX79705.1"/>
    <property type="molecule type" value="Genomic_DNA"/>
</dbReference>
<protein>
    <recommendedName>
        <fullName evidence="3">1,3-beta-glucan synthase</fullName>
        <ecNumber evidence="3">2.4.1.34</ecNumber>
    </recommendedName>
</protein>
<feature type="compositionally biased region" description="Low complexity" evidence="10">
    <location>
        <begin position="891"/>
        <end position="905"/>
    </location>
</feature>
<feature type="transmembrane region" description="Helical" evidence="11">
    <location>
        <begin position="622"/>
        <end position="639"/>
    </location>
</feature>
<dbReference type="InterPro" id="IPR026899">
    <property type="entry name" value="FKS1-like_dom1"/>
</dbReference>
<feature type="transmembrane region" description="Helical" evidence="11">
    <location>
        <begin position="1989"/>
        <end position="2008"/>
    </location>
</feature>
<dbReference type="InterPro" id="IPR003440">
    <property type="entry name" value="Glyco_trans_48_dom"/>
</dbReference>
<feature type="region of interest" description="Disordered" evidence="10">
    <location>
        <begin position="881"/>
        <end position="905"/>
    </location>
</feature>
<dbReference type="GO" id="GO:0000148">
    <property type="term" value="C:1,3-beta-D-glucan synthase complex"/>
    <property type="evidence" value="ECO:0007669"/>
    <property type="project" value="InterPro"/>
</dbReference>